<dbReference type="AlphaFoldDB" id="A0A512IGY6"/>
<name>A0A512IGY6_9MICC</name>
<keyword evidence="2" id="KW-1185">Reference proteome</keyword>
<sequence length="72" mass="8300">MDDYDYDWKRGDRVQVKLTGHIVELVSDTGTLDAANHLISAASEPNMKIVRAVDLETRQIHTYMVDDLQRIR</sequence>
<evidence type="ECO:0008006" key="3">
    <source>
        <dbReference type="Google" id="ProtNLM"/>
    </source>
</evidence>
<gene>
    <name evidence="1" type="ORF">KTU01_31020</name>
</gene>
<reference evidence="1 2" key="1">
    <citation type="submission" date="2019-07" db="EMBL/GenBank/DDBJ databases">
        <title>Whole genome shotgun sequence of Kocuria turfanensis NBRC 107627.</title>
        <authorList>
            <person name="Hosoyama A."/>
            <person name="Uohara A."/>
            <person name="Ohji S."/>
            <person name="Ichikawa N."/>
        </authorList>
    </citation>
    <scope>NUCLEOTIDE SEQUENCE [LARGE SCALE GENOMIC DNA]</scope>
    <source>
        <strain evidence="1 2">NBRC 107627</strain>
    </source>
</reference>
<evidence type="ECO:0000313" key="1">
    <source>
        <dbReference type="EMBL" id="GEO96979.1"/>
    </source>
</evidence>
<comment type="caution">
    <text evidence="1">The sequence shown here is derived from an EMBL/GenBank/DDBJ whole genome shotgun (WGS) entry which is preliminary data.</text>
</comment>
<dbReference type="RefSeq" id="WP_062735905.1">
    <property type="nucleotide sequence ID" value="NZ_BJZS01000102.1"/>
</dbReference>
<accession>A0A512IGY6</accession>
<evidence type="ECO:0000313" key="2">
    <source>
        <dbReference type="Proteomes" id="UP000321103"/>
    </source>
</evidence>
<proteinExistence type="predicted"/>
<organism evidence="1 2">
    <name type="scientific">Kocuria turfanensis</name>
    <dbReference type="NCBI Taxonomy" id="388357"/>
    <lineage>
        <taxon>Bacteria</taxon>
        <taxon>Bacillati</taxon>
        <taxon>Actinomycetota</taxon>
        <taxon>Actinomycetes</taxon>
        <taxon>Micrococcales</taxon>
        <taxon>Micrococcaceae</taxon>
        <taxon>Kocuria</taxon>
    </lineage>
</organism>
<dbReference type="EMBL" id="BJZS01000102">
    <property type="protein sequence ID" value="GEO96979.1"/>
    <property type="molecule type" value="Genomic_DNA"/>
</dbReference>
<protein>
    <recommendedName>
        <fullName evidence="3">Hypervirulence associated protein TUDOR domain-containing protein</fullName>
    </recommendedName>
</protein>
<dbReference type="Proteomes" id="UP000321103">
    <property type="component" value="Unassembled WGS sequence"/>
</dbReference>